<reference evidence="3" key="1">
    <citation type="submission" date="2024-05" db="EMBL/GenBank/DDBJ databases">
        <title>Isolation and characterization of Sporomusa carbonis sp. nov., a carboxydotrophic hydrogenogen in the genus of Sporomusa isolated from a charcoal burning pile.</title>
        <authorList>
            <person name="Boeer T."/>
            <person name="Rosenbaum F."/>
            <person name="Eysell L."/>
            <person name="Mueller V."/>
            <person name="Daniel R."/>
            <person name="Poehlein A."/>
        </authorList>
    </citation>
    <scope>NUCLEOTIDE SEQUENCE [LARGE SCALE GENOMIC DNA]</scope>
    <source>
        <strain evidence="3">DSM 10669</strain>
    </source>
</reference>
<dbReference type="CDD" id="cd06850">
    <property type="entry name" value="biotinyl_domain"/>
    <property type="match status" value="1"/>
</dbReference>
<dbReference type="PROSITE" id="PS50968">
    <property type="entry name" value="BIOTINYL_LIPOYL"/>
    <property type="match status" value="1"/>
</dbReference>
<dbReference type="Pfam" id="PF00364">
    <property type="entry name" value="Biotin_lipoyl"/>
    <property type="match status" value="1"/>
</dbReference>
<dbReference type="PANTHER" id="PTHR45266">
    <property type="entry name" value="OXALOACETATE DECARBOXYLASE ALPHA CHAIN"/>
    <property type="match status" value="1"/>
</dbReference>
<sequence>MRKFRVTVNGTSYNVEVQEEIKSVTAVPCGQAVVPAAPAVAAPSPVAAPVEIAAGDSAIKAPMPGKIIKVLVKKGDKVKKGDVLMILEAMKMQNEITSPASGCVTLMNVANGKSVKPGEVMAVIG</sequence>
<gene>
    <name evidence="3" type="primary">gcdC_2</name>
    <name evidence="3" type="ORF">SPSIL_057060</name>
</gene>
<accession>A0ABZ3IUX6</accession>
<evidence type="ECO:0000313" key="3">
    <source>
        <dbReference type="EMBL" id="XFO69472.1"/>
    </source>
</evidence>
<name>A0ABZ3IUX6_9FIRM</name>
<evidence type="ECO:0000259" key="2">
    <source>
        <dbReference type="PROSITE" id="PS50968"/>
    </source>
</evidence>
<keyword evidence="4" id="KW-1185">Reference proteome</keyword>
<feature type="domain" description="Lipoyl-binding" evidence="2">
    <location>
        <begin position="47"/>
        <end position="125"/>
    </location>
</feature>
<dbReference type="PROSITE" id="PS00188">
    <property type="entry name" value="BIOTIN"/>
    <property type="match status" value="1"/>
</dbReference>
<dbReference type="InterPro" id="IPR050709">
    <property type="entry name" value="Biotin_Carboxyl_Carrier/Decarb"/>
</dbReference>
<dbReference type="RefSeq" id="WP_094606540.1">
    <property type="nucleotide sequence ID" value="NZ_CP155573.1"/>
</dbReference>
<dbReference type="InterPro" id="IPR000089">
    <property type="entry name" value="Biotin_lipoyl"/>
</dbReference>
<dbReference type="Gene3D" id="2.40.50.100">
    <property type="match status" value="1"/>
</dbReference>
<dbReference type="EMBL" id="CP155573">
    <property type="protein sequence ID" value="XFO69472.1"/>
    <property type="molecule type" value="Genomic_DNA"/>
</dbReference>
<evidence type="ECO:0000313" key="4">
    <source>
        <dbReference type="Proteomes" id="UP000216752"/>
    </source>
</evidence>
<organism evidence="3 4">
    <name type="scientific">Sporomusa silvacetica DSM 10669</name>
    <dbReference type="NCBI Taxonomy" id="1123289"/>
    <lineage>
        <taxon>Bacteria</taxon>
        <taxon>Bacillati</taxon>
        <taxon>Bacillota</taxon>
        <taxon>Negativicutes</taxon>
        <taxon>Selenomonadales</taxon>
        <taxon>Sporomusaceae</taxon>
        <taxon>Sporomusa</taxon>
    </lineage>
</organism>
<protein>
    <submittedName>
        <fullName evidence="3">Glutaconyl-CoA decarboxylase subunit gamma</fullName>
    </submittedName>
</protein>
<proteinExistence type="predicted"/>
<dbReference type="Proteomes" id="UP000216752">
    <property type="component" value="Chromosome"/>
</dbReference>
<evidence type="ECO:0000256" key="1">
    <source>
        <dbReference type="ARBA" id="ARBA00023267"/>
    </source>
</evidence>
<keyword evidence="1" id="KW-0092">Biotin</keyword>
<dbReference type="SUPFAM" id="SSF51230">
    <property type="entry name" value="Single hybrid motif"/>
    <property type="match status" value="1"/>
</dbReference>
<dbReference type="PANTHER" id="PTHR45266:SF3">
    <property type="entry name" value="OXALOACETATE DECARBOXYLASE ALPHA CHAIN"/>
    <property type="match status" value="1"/>
</dbReference>
<dbReference type="InterPro" id="IPR011053">
    <property type="entry name" value="Single_hybrid_motif"/>
</dbReference>
<dbReference type="InterPro" id="IPR001882">
    <property type="entry name" value="Biotin_BS"/>
</dbReference>